<dbReference type="Proteomes" id="UP000784294">
    <property type="component" value="Unassembled WGS sequence"/>
</dbReference>
<protein>
    <submittedName>
        <fullName evidence="2">Uncharacterized protein</fullName>
    </submittedName>
</protein>
<proteinExistence type="predicted"/>
<reference evidence="2" key="1">
    <citation type="submission" date="2018-11" db="EMBL/GenBank/DDBJ databases">
        <authorList>
            <consortium name="Pathogen Informatics"/>
        </authorList>
    </citation>
    <scope>NUCLEOTIDE SEQUENCE</scope>
</reference>
<evidence type="ECO:0000313" key="2">
    <source>
        <dbReference type="EMBL" id="VEL35839.1"/>
    </source>
</evidence>
<evidence type="ECO:0000313" key="3">
    <source>
        <dbReference type="Proteomes" id="UP000784294"/>
    </source>
</evidence>
<feature type="region of interest" description="Disordered" evidence="1">
    <location>
        <begin position="73"/>
        <end position="111"/>
    </location>
</feature>
<name>A0A448XFX3_9PLAT</name>
<dbReference type="AlphaFoldDB" id="A0A448XFX3"/>
<feature type="compositionally biased region" description="Polar residues" evidence="1">
    <location>
        <begin position="1"/>
        <end position="19"/>
    </location>
</feature>
<keyword evidence="3" id="KW-1185">Reference proteome</keyword>
<evidence type="ECO:0000256" key="1">
    <source>
        <dbReference type="SAM" id="MobiDB-lite"/>
    </source>
</evidence>
<accession>A0A448XFX3</accession>
<sequence>MQSYEASSDSPFFNETPNSDADVFVSPLSNSAIDTHSAIRFGGDVDADIDEDQYEDARSEVLSGSFSCTNDCFDPFEPTSSPSRPVFAYEDDSDRQEDDKTNSRLEDANDLYASSASEDSYRLFESPSSKMDQGDQLLEFPDKDLRLPLRAASAHLLRSDLPCLAATTLYHGKNSRPGSGSASGSRFIGRHSSIQIEQAGLTSGYSPPLDIDSPTVLAELPRLMQVARICDGSSESILRKDGETDQFINCQLQL</sequence>
<feature type="region of interest" description="Disordered" evidence="1">
    <location>
        <begin position="1"/>
        <end position="23"/>
    </location>
</feature>
<gene>
    <name evidence="2" type="ORF">PXEA_LOCUS29279</name>
</gene>
<comment type="caution">
    <text evidence="2">The sequence shown here is derived from an EMBL/GenBank/DDBJ whole genome shotgun (WGS) entry which is preliminary data.</text>
</comment>
<dbReference type="EMBL" id="CAAALY010250809">
    <property type="protein sequence ID" value="VEL35839.1"/>
    <property type="molecule type" value="Genomic_DNA"/>
</dbReference>
<organism evidence="2 3">
    <name type="scientific">Protopolystoma xenopodis</name>
    <dbReference type="NCBI Taxonomy" id="117903"/>
    <lineage>
        <taxon>Eukaryota</taxon>
        <taxon>Metazoa</taxon>
        <taxon>Spiralia</taxon>
        <taxon>Lophotrochozoa</taxon>
        <taxon>Platyhelminthes</taxon>
        <taxon>Monogenea</taxon>
        <taxon>Polyopisthocotylea</taxon>
        <taxon>Polystomatidea</taxon>
        <taxon>Polystomatidae</taxon>
        <taxon>Protopolystoma</taxon>
    </lineage>
</organism>
<feature type="compositionally biased region" description="Basic and acidic residues" evidence="1">
    <location>
        <begin position="97"/>
        <end position="107"/>
    </location>
</feature>